<dbReference type="InterPro" id="IPR036388">
    <property type="entry name" value="WH-like_DNA-bd_sf"/>
</dbReference>
<evidence type="ECO:0000256" key="5">
    <source>
        <dbReference type="ARBA" id="ARBA00023163"/>
    </source>
</evidence>
<dbReference type="PANTHER" id="PTHR12949">
    <property type="entry name" value="RNA POLYMERASE III DNA DIRECTED -RELATED"/>
    <property type="match status" value="1"/>
</dbReference>
<keyword evidence="4 7" id="KW-0240">DNA-directed RNA polymerase</keyword>
<accession>A0A8S9F3D8</accession>
<dbReference type="FunFam" id="1.10.10.10:FF:000218">
    <property type="entry name" value="DNA-directed RNA polymerase III subunit RPC3"/>
    <property type="match status" value="1"/>
</dbReference>
<dbReference type="Pfam" id="PF08221">
    <property type="entry name" value="HTH_9"/>
    <property type="match status" value="1"/>
</dbReference>
<evidence type="ECO:0000313" key="12">
    <source>
        <dbReference type="EMBL" id="KAF1501005.1"/>
    </source>
</evidence>
<evidence type="ECO:0000259" key="10">
    <source>
        <dbReference type="Pfam" id="PF08221"/>
    </source>
</evidence>
<dbReference type="Gene3D" id="6.10.140.1450">
    <property type="match status" value="1"/>
</dbReference>
<comment type="caution">
    <text evidence="12">The sequence shown here is derived from an EMBL/GenBank/DDBJ whole genome shotgun (WGS) entry which is preliminary data.</text>
</comment>
<dbReference type="FunFam" id="1.10.10.10:FF:000199">
    <property type="entry name" value="DNA-directed RNA polymerase III subunit RPC3"/>
    <property type="match status" value="1"/>
</dbReference>
<sequence length="513" mass="58525">MTQAEIKLCSLLLQEHFGEIVEKIGTYLIRTGSQPLRMIVSDTGLLLDQVKKALCVLIQHNLVTYQLQKRGFVEYEAQCKRVLRILRYPRYIYTAKTLYNDTGELIVEELLLNGKMTMSAVVRKVADRLTETMEDGKTMDYADVSNTFVRLADTHFVQRCPLVPETPESPEAPPPPAPTLVINEKDMYVVPRLNLVGKGKRRRSCDEEENGERKAKKQKQDGESSEPPPDDGIYWQVNIDRFHQHFRDQGIVSAVANRMDQTSSEIVRTMLRMSEVTTSSSAPYTQPLSSNEIFRSLPAGYNIVKQVLDQYLTLLADDPLEFVGKSGDSGGGMYTVSILHSSAPPPPPPRVRPLIRSPLPRRFGSRCARIFRLLLRKKHLEQKQVEDFAMIPAKEAKDMLYKMLSENFVALQEIPKTPDHAPSRTFYLYTVNVPSSARMLLHRCYKSVANLIERRQYETKENKRLLEKSQRVEAILASMQATGAEDAQLQEIEEMITAPERQQLENLKRNVNK</sequence>
<dbReference type="PANTHER" id="PTHR12949:SF0">
    <property type="entry name" value="DNA-DIRECTED RNA POLYMERASE III SUBUNIT RPC3"/>
    <property type="match status" value="1"/>
</dbReference>
<feature type="non-terminal residue" evidence="12">
    <location>
        <position position="513"/>
    </location>
</feature>
<keyword evidence="6 7" id="KW-0539">Nucleus</keyword>
<comment type="subcellular location">
    <subcellularLocation>
        <location evidence="1 7">Nucleus</location>
    </subcellularLocation>
</comment>
<evidence type="ECO:0000256" key="1">
    <source>
        <dbReference type="ARBA" id="ARBA00004123"/>
    </source>
</evidence>
<organism evidence="12 13">
    <name type="scientific">Eudyptula minor novaehollandiae</name>
    <name type="common">Australian little penguin</name>
    <dbReference type="NCBI Taxonomy" id="2052820"/>
    <lineage>
        <taxon>Eukaryota</taxon>
        <taxon>Metazoa</taxon>
        <taxon>Chordata</taxon>
        <taxon>Craniata</taxon>
        <taxon>Vertebrata</taxon>
        <taxon>Euteleostomi</taxon>
        <taxon>Archelosauria</taxon>
        <taxon>Archosauria</taxon>
        <taxon>Dinosauria</taxon>
        <taxon>Saurischia</taxon>
        <taxon>Theropoda</taxon>
        <taxon>Coelurosauria</taxon>
        <taxon>Aves</taxon>
        <taxon>Neognathae</taxon>
        <taxon>Neoaves</taxon>
        <taxon>Aequornithes</taxon>
        <taxon>Sphenisciformes</taxon>
        <taxon>Spheniscidae</taxon>
        <taxon>Eudyptula</taxon>
    </lineage>
</organism>
<feature type="domain" description="RNA polymerase III subunit RPC82-related helix-turn-helix" evidence="10">
    <location>
        <begin position="7"/>
        <end position="65"/>
    </location>
</feature>
<feature type="domain" description="DNA-directed RNA polymerase III subunit RPC3 winged-helix" evidence="11">
    <location>
        <begin position="361"/>
        <end position="431"/>
    </location>
</feature>
<dbReference type="Pfam" id="PF05645">
    <property type="entry name" value="RNA_pol_Rpc82"/>
    <property type="match status" value="1"/>
</dbReference>
<protein>
    <recommendedName>
        <fullName evidence="3 7">DNA-directed RNA polymerase III subunit RPC3</fullName>
        <shortName evidence="7">RNA polymerase III subunit C3</shortName>
    </recommendedName>
</protein>
<dbReference type="GO" id="GO:0005666">
    <property type="term" value="C:RNA polymerase III complex"/>
    <property type="evidence" value="ECO:0007669"/>
    <property type="project" value="UniProtKB-UniRule"/>
</dbReference>
<gene>
    <name evidence="12" type="primary">POLR3C</name>
    <name evidence="12" type="ORF">FQV18_0016195</name>
</gene>
<dbReference type="AlphaFoldDB" id="A0A8S9F3D8"/>
<dbReference type="EMBL" id="VULB01003476">
    <property type="protein sequence ID" value="KAF1501005.1"/>
    <property type="molecule type" value="Genomic_DNA"/>
</dbReference>
<dbReference type="FunFam" id="1.10.10.10:FF:000256">
    <property type="entry name" value="DNA-directed RNA polymerase III subunit RPC3"/>
    <property type="match status" value="1"/>
</dbReference>
<dbReference type="InterPro" id="IPR055207">
    <property type="entry name" value="POLR3C_WHD"/>
</dbReference>
<dbReference type="InterPro" id="IPR013197">
    <property type="entry name" value="RNA_pol_III_RPC82-rel_HTH"/>
</dbReference>
<dbReference type="GO" id="GO:0006351">
    <property type="term" value="P:DNA-templated transcription"/>
    <property type="evidence" value="ECO:0007669"/>
    <property type="project" value="InterPro"/>
</dbReference>
<feature type="non-terminal residue" evidence="12">
    <location>
        <position position="1"/>
    </location>
</feature>
<evidence type="ECO:0000256" key="2">
    <source>
        <dbReference type="ARBA" id="ARBA00007206"/>
    </source>
</evidence>
<comment type="similarity">
    <text evidence="2 7">Belongs to the eukaryotic RPC3/POLR3C RNA polymerase subunit family.</text>
</comment>
<evidence type="ECO:0000256" key="3">
    <source>
        <dbReference type="ARBA" id="ARBA00016689"/>
    </source>
</evidence>
<evidence type="ECO:0000256" key="8">
    <source>
        <dbReference type="SAM" id="MobiDB-lite"/>
    </source>
</evidence>
<evidence type="ECO:0000313" key="13">
    <source>
        <dbReference type="Proteomes" id="UP000818537"/>
    </source>
</evidence>
<dbReference type="Pfam" id="PF20912">
    <property type="entry name" value="RPC3_helical"/>
    <property type="match status" value="1"/>
</dbReference>
<dbReference type="FunFam" id="1.10.10.10:FF:000262">
    <property type="entry name" value="DNA-directed RNA polymerase III subunit RPC3"/>
    <property type="match status" value="1"/>
</dbReference>
<comment type="subunit">
    <text evidence="7">Component of the RNA polymerase III (Pol III) complex consisting of 17 subunits.</text>
</comment>
<evidence type="ECO:0000256" key="7">
    <source>
        <dbReference type="RuleBase" id="RU367076"/>
    </source>
</evidence>
<dbReference type="InterPro" id="IPR008806">
    <property type="entry name" value="RNA_pol_III_Rpc82_C"/>
</dbReference>
<keyword evidence="5 7" id="KW-0804">Transcription</keyword>
<evidence type="ECO:0000259" key="11">
    <source>
        <dbReference type="Pfam" id="PF22536"/>
    </source>
</evidence>
<reference evidence="12" key="1">
    <citation type="journal article" date="2019" name="Gigascience">
        <title>High-coverage genomes to elucidate the evolution of penguins.</title>
        <authorList>
            <person name="Pan H."/>
            <person name="Cole T.L."/>
            <person name="Bi X."/>
            <person name="Fang M."/>
            <person name="Zhou C."/>
            <person name="Yang Z."/>
            <person name="Ksepka D.T."/>
            <person name="Hart T."/>
            <person name="Bouzat J.L."/>
            <person name="Argilla L.S."/>
            <person name="Bertelsen M.F."/>
            <person name="Boersma P.D."/>
            <person name="Bost C.A."/>
            <person name="Cherel Y."/>
            <person name="Dann P."/>
            <person name="Fiddaman S.R."/>
            <person name="Howard P."/>
            <person name="Labuschagne K."/>
            <person name="Mattern T."/>
            <person name="Miller G."/>
            <person name="Parker P."/>
            <person name="Phillips R.A."/>
            <person name="Quillfeldt P."/>
            <person name="Ryan P.G."/>
            <person name="Taylor H."/>
            <person name="Thompson D.R."/>
            <person name="Young M.J."/>
            <person name="Ellegaard M.R."/>
            <person name="Gilbert M.T.P."/>
            <person name="Sinding M.S."/>
            <person name="Pacheco G."/>
            <person name="Shepherd L.D."/>
            <person name="Tennyson A.J.D."/>
            <person name="Grosser S."/>
            <person name="Kay E."/>
            <person name="Nupen L.J."/>
            <person name="Ellenberg U."/>
            <person name="Houston D.M."/>
            <person name="Reeve A.H."/>
            <person name="Johnson K."/>
            <person name="Masello J.F."/>
            <person name="Stracke T."/>
            <person name="McKinlay B."/>
            <person name="Borboroglu P.G."/>
            <person name="Zhang D.X."/>
            <person name="Zhang G."/>
        </authorList>
    </citation>
    <scope>NUCLEOTIDE SEQUENCE</scope>
    <source>
        <strain evidence="12">10/9/18-1</strain>
    </source>
</reference>
<dbReference type="Pfam" id="PF22536">
    <property type="entry name" value="WHD_POLR3C"/>
    <property type="match status" value="1"/>
</dbReference>
<dbReference type="InterPro" id="IPR039748">
    <property type="entry name" value="RPC3"/>
</dbReference>
<dbReference type="Proteomes" id="UP000818537">
    <property type="component" value="Unassembled WGS sequence"/>
</dbReference>
<evidence type="ECO:0000256" key="6">
    <source>
        <dbReference type="ARBA" id="ARBA00023242"/>
    </source>
</evidence>
<dbReference type="Gene3D" id="1.10.10.10">
    <property type="entry name" value="Winged helix-like DNA-binding domain superfamily/Winged helix DNA-binding domain"/>
    <property type="match status" value="4"/>
</dbReference>
<name>A0A8S9F3D8_EUDMI</name>
<evidence type="ECO:0000256" key="4">
    <source>
        <dbReference type="ARBA" id="ARBA00022478"/>
    </source>
</evidence>
<feature type="domain" description="RNA polymerase III Rpc82 C -terminal" evidence="9">
    <location>
        <begin position="146"/>
        <end position="336"/>
    </location>
</feature>
<dbReference type="GO" id="GO:0003697">
    <property type="term" value="F:single-stranded DNA binding"/>
    <property type="evidence" value="ECO:0007669"/>
    <property type="project" value="UniProtKB-UniRule"/>
</dbReference>
<evidence type="ECO:0000259" key="9">
    <source>
        <dbReference type="Pfam" id="PF05645"/>
    </source>
</evidence>
<feature type="region of interest" description="Disordered" evidence="8">
    <location>
        <begin position="199"/>
        <end position="232"/>
    </location>
</feature>
<proteinExistence type="inferred from homology"/>
<comment type="function">
    <text evidence="7">DNA-dependent RNA polymerase catalyzes the transcription of DNA into RNA using the four ribonucleoside triphosphates as substrates. Specific core component of RNA polymerase III which synthesizes small RNAs, such as 5S rRNA and tRNAs.</text>
</comment>